<evidence type="ECO:0000313" key="4">
    <source>
        <dbReference type="Proteomes" id="UP000825729"/>
    </source>
</evidence>
<feature type="compositionally biased region" description="Polar residues" evidence="2">
    <location>
        <begin position="275"/>
        <end position="286"/>
    </location>
</feature>
<evidence type="ECO:0000256" key="2">
    <source>
        <dbReference type="SAM" id="MobiDB-lite"/>
    </source>
</evidence>
<proteinExistence type="predicted"/>
<gene>
    <name evidence="3" type="ORF">H6P81_002072</name>
</gene>
<feature type="region of interest" description="Disordered" evidence="2">
    <location>
        <begin position="118"/>
        <end position="289"/>
    </location>
</feature>
<feature type="region of interest" description="Disordered" evidence="2">
    <location>
        <begin position="1"/>
        <end position="98"/>
    </location>
</feature>
<evidence type="ECO:0008006" key="5">
    <source>
        <dbReference type="Google" id="ProtNLM"/>
    </source>
</evidence>
<dbReference type="PANTHER" id="PTHR31762">
    <property type="entry name" value="FAS-BINDING FACTOR-LIKE PROTEIN"/>
    <property type="match status" value="1"/>
</dbReference>
<feature type="region of interest" description="Disordered" evidence="2">
    <location>
        <begin position="586"/>
        <end position="612"/>
    </location>
</feature>
<feature type="region of interest" description="Disordered" evidence="2">
    <location>
        <begin position="302"/>
        <end position="330"/>
    </location>
</feature>
<feature type="compositionally biased region" description="Low complexity" evidence="2">
    <location>
        <begin position="48"/>
        <end position="67"/>
    </location>
</feature>
<name>A0AAV7FAB5_ARIFI</name>
<keyword evidence="4" id="KW-1185">Reference proteome</keyword>
<feature type="compositionally biased region" description="Low complexity" evidence="2">
    <location>
        <begin position="136"/>
        <end position="150"/>
    </location>
</feature>
<dbReference type="PANTHER" id="PTHR31762:SF10">
    <property type="entry name" value="FAS-BINDING FACTOR-LIKE PROTEIN"/>
    <property type="match status" value="1"/>
</dbReference>
<reference evidence="3 4" key="1">
    <citation type="submission" date="2021-07" db="EMBL/GenBank/DDBJ databases">
        <title>The Aristolochia fimbriata genome: insights into angiosperm evolution, floral development and chemical biosynthesis.</title>
        <authorList>
            <person name="Jiao Y."/>
        </authorList>
    </citation>
    <scope>NUCLEOTIDE SEQUENCE [LARGE SCALE GENOMIC DNA]</scope>
    <source>
        <strain evidence="3">IBCAS-2021</strain>
        <tissue evidence="3">Leaf</tissue>
    </source>
</reference>
<organism evidence="3 4">
    <name type="scientific">Aristolochia fimbriata</name>
    <name type="common">White veined hardy Dutchman's pipe vine</name>
    <dbReference type="NCBI Taxonomy" id="158543"/>
    <lineage>
        <taxon>Eukaryota</taxon>
        <taxon>Viridiplantae</taxon>
        <taxon>Streptophyta</taxon>
        <taxon>Embryophyta</taxon>
        <taxon>Tracheophyta</taxon>
        <taxon>Spermatophyta</taxon>
        <taxon>Magnoliopsida</taxon>
        <taxon>Magnoliidae</taxon>
        <taxon>Piperales</taxon>
        <taxon>Aristolochiaceae</taxon>
        <taxon>Aristolochia</taxon>
    </lineage>
</organism>
<sequence>MDRVRTSSPVYAHQKSISSPSASSTNSPTMSPIHRHLRSGSAGLGTFRRTQNNAAKAAAQRLAQVMAHQPRDEDDDDSLSIEVSSASASARRPSASNLHAKAGAHRLSLQQVEYADEDDLSNDHNLTSLSTRRAPRSASPASSKPRAAAAQRLSRVTSSQSLDDNEEDDNLSVIEYGSTSGRSQRTPSPANFSAKRATKFPHVASNQSLEDNDEGDSNPADQNSGSLRGGNAYFTGRSMRSPSPAKYGAKTAAQRLNHMMSQQSAEDNGEEELDSASNAPSNNTSIRAGRTVHSANVAAHRLSQIMPQRSAENSDEDDLSYEPRVSNSPCNIGIMSGKSTRSPSPALSYNHIEQTSSARPVLAARPLVAAKSSPMLPPGPAKPLSRPPPPSTPPPLTPSRTGKRFSIDLGNLHETANQRSATALQDELDMLQEENESILEKLRFAEERCEEAEARSRQLEQQIASLGEGVSLEARLLSRKEAALQQREAALKAASQTYSKNEENGNPRLESELQEAEYEIKSLRGLTQRMVLNREQMEEVVLKRCWLARYWKLCVQHGIYADIAEEKHDYWSSLAPLPDEVVLSAGRKAKEESSAENDDLEEKSKTPQELSGLTSEASIDCMLLVEKGLRELASLKVEDAVALAMGEHRRPNLLKADKPDSELPDDTPVEDQAYEVGLSQEESADVRFKQAWLTYFWRRTKNHGLEQDIADERLQFWINQRSQTPTSHDVVDVERGLLELRKLGLDTQLWEASQRAMDEHSVDL</sequence>
<feature type="compositionally biased region" description="Low complexity" evidence="2">
    <location>
        <begin position="16"/>
        <end position="32"/>
    </location>
</feature>
<feature type="compositionally biased region" description="Polar residues" evidence="2">
    <location>
        <begin position="177"/>
        <end position="191"/>
    </location>
</feature>
<comment type="caution">
    <text evidence="3">The sequence shown here is derived from an EMBL/GenBank/DDBJ whole genome shotgun (WGS) entry which is preliminary data.</text>
</comment>
<feature type="coiled-coil region" evidence="1">
    <location>
        <begin position="421"/>
        <end position="526"/>
    </location>
</feature>
<protein>
    <recommendedName>
        <fullName evidence="5">Coiled-coil domain-containing protein SCD2</fullName>
    </recommendedName>
</protein>
<evidence type="ECO:0000256" key="1">
    <source>
        <dbReference type="SAM" id="Coils"/>
    </source>
</evidence>
<evidence type="ECO:0000313" key="3">
    <source>
        <dbReference type="EMBL" id="KAG9457564.1"/>
    </source>
</evidence>
<dbReference type="AlphaFoldDB" id="A0AAV7FAB5"/>
<dbReference type="Proteomes" id="UP000825729">
    <property type="component" value="Unassembled WGS sequence"/>
</dbReference>
<accession>A0AAV7FAB5</accession>
<dbReference type="EMBL" id="JAINDJ010000002">
    <property type="protein sequence ID" value="KAG9457564.1"/>
    <property type="molecule type" value="Genomic_DNA"/>
</dbReference>
<feature type="compositionally biased region" description="Pro residues" evidence="2">
    <location>
        <begin position="375"/>
        <end position="397"/>
    </location>
</feature>
<feature type="region of interest" description="Disordered" evidence="2">
    <location>
        <begin position="371"/>
        <end position="404"/>
    </location>
</feature>
<keyword evidence="1" id="KW-0175">Coiled coil</keyword>
<dbReference type="InterPro" id="IPR040321">
    <property type="entry name" value="SCD2-like"/>
</dbReference>
<feature type="compositionally biased region" description="Low complexity" evidence="2">
    <location>
        <begin position="84"/>
        <end position="96"/>
    </location>
</feature>
<dbReference type="GO" id="GO:0000911">
    <property type="term" value="P:cytokinesis by cell plate formation"/>
    <property type="evidence" value="ECO:0007669"/>
    <property type="project" value="InterPro"/>
</dbReference>